<organism evidence="1 2">
    <name type="scientific">Paraburkholderia humisilvae</name>
    <dbReference type="NCBI Taxonomy" id="627669"/>
    <lineage>
        <taxon>Bacteria</taxon>
        <taxon>Pseudomonadati</taxon>
        <taxon>Pseudomonadota</taxon>
        <taxon>Betaproteobacteria</taxon>
        <taxon>Burkholderiales</taxon>
        <taxon>Burkholderiaceae</taxon>
        <taxon>Paraburkholderia</taxon>
    </lineage>
</organism>
<dbReference type="InterPro" id="IPR014057">
    <property type="entry name" value="HI1420"/>
</dbReference>
<sequence>MKISEMMEFDASKYLKDETDYRLYLAQAFEGGDPVEIQAALGDVAKARGMTALARESGIAREALYRALSDKGMPSSRRS</sequence>
<dbReference type="AlphaFoldDB" id="A0A6J5F7F1"/>
<reference evidence="1 2" key="1">
    <citation type="submission" date="2020-04" db="EMBL/GenBank/DDBJ databases">
        <authorList>
            <person name="De Canck E."/>
        </authorList>
    </citation>
    <scope>NUCLEOTIDE SEQUENCE [LARGE SCALE GENOMIC DNA]</scope>
    <source>
        <strain evidence="1 2">LMG 29542</strain>
    </source>
</reference>
<evidence type="ECO:0008006" key="3">
    <source>
        <dbReference type="Google" id="ProtNLM"/>
    </source>
</evidence>
<dbReference type="PANTHER" id="PTHR40275:SF1">
    <property type="entry name" value="SSL7038 PROTEIN"/>
    <property type="match status" value="1"/>
</dbReference>
<proteinExistence type="predicted"/>
<dbReference type="NCBIfam" id="TIGR02684">
    <property type="entry name" value="dnstrm_HI1420"/>
    <property type="match status" value="1"/>
</dbReference>
<dbReference type="EMBL" id="CADIKH010000179">
    <property type="protein sequence ID" value="CAB3774820.1"/>
    <property type="molecule type" value="Genomic_DNA"/>
</dbReference>
<dbReference type="Pfam" id="PF21716">
    <property type="entry name" value="dnstrm_HI1420"/>
    <property type="match status" value="1"/>
</dbReference>
<evidence type="ECO:0000313" key="2">
    <source>
        <dbReference type="Proteomes" id="UP000494363"/>
    </source>
</evidence>
<gene>
    <name evidence="1" type="ORF">LMG29542_08202</name>
</gene>
<dbReference type="Proteomes" id="UP000494363">
    <property type="component" value="Unassembled WGS sequence"/>
</dbReference>
<dbReference type="PANTHER" id="PTHR40275">
    <property type="entry name" value="SSL7038 PROTEIN"/>
    <property type="match status" value="1"/>
</dbReference>
<name>A0A6J5F7F1_9BURK</name>
<keyword evidence="2" id="KW-1185">Reference proteome</keyword>
<accession>A0A6J5F7F1</accession>
<protein>
    <recommendedName>
        <fullName evidence="3">Addiction module antidote protein</fullName>
    </recommendedName>
</protein>
<evidence type="ECO:0000313" key="1">
    <source>
        <dbReference type="EMBL" id="CAB3774820.1"/>
    </source>
</evidence>